<dbReference type="KEGG" id="aaq:AOC05_12890"/>
<keyword evidence="5" id="KW-1185">Reference proteome</keyword>
<dbReference type="OrthoDB" id="143110at2"/>
<organism evidence="4 5">
    <name type="scientific">Arthrobacter alpinus</name>
    <dbReference type="NCBI Taxonomy" id="656366"/>
    <lineage>
        <taxon>Bacteria</taxon>
        <taxon>Bacillati</taxon>
        <taxon>Actinomycetota</taxon>
        <taxon>Actinomycetes</taxon>
        <taxon>Micrococcales</taxon>
        <taxon>Micrococcaceae</taxon>
        <taxon>Arthrobacter</taxon>
    </lineage>
</organism>
<feature type="domain" description="N-acetyltransferase" evidence="3">
    <location>
        <begin position="3"/>
        <end position="180"/>
    </location>
</feature>
<dbReference type="InterPro" id="IPR050832">
    <property type="entry name" value="Bact_Acetyltransf"/>
</dbReference>
<name>A0A0M4QGX7_9MICC</name>
<keyword evidence="1" id="KW-0808">Transferase</keyword>
<proteinExistence type="predicted"/>
<dbReference type="Gene3D" id="3.40.630.30">
    <property type="match status" value="1"/>
</dbReference>
<evidence type="ECO:0000259" key="3">
    <source>
        <dbReference type="PROSITE" id="PS51186"/>
    </source>
</evidence>
<dbReference type="GO" id="GO:0016747">
    <property type="term" value="F:acyltransferase activity, transferring groups other than amino-acyl groups"/>
    <property type="evidence" value="ECO:0007669"/>
    <property type="project" value="InterPro"/>
</dbReference>
<evidence type="ECO:0000313" key="4">
    <source>
        <dbReference type="EMBL" id="ALE92992.1"/>
    </source>
</evidence>
<dbReference type="SUPFAM" id="SSF55729">
    <property type="entry name" value="Acyl-CoA N-acyltransferases (Nat)"/>
    <property type="match status" value="1"/>
</dbReference>
<sequence length="180" mass="19270">MDFTIRQATVADAASLAELAALTFPLACPTSSEPENIAAFIASELSAVSFARYLSDPQRILFVAEGGLGKGEQHLLAYTMMVDGPSSDADVLAAFNGPSVEMSKCYAHPDCHGMGISAAVMAASLQWAADQGSPQVWLGVNTENLRAKTFYEKHGFTVAGHKSFQLGSRVEHDYLMLRPL</sequence>
<dbReference type="Proteomes" id="UP000062833">
    <property type="component" value="Chromosome"/>
</dbReference>
<accession>A0A0M4QGX7</accession>
<evidence type="ECO:0000256" key="2">
    <source>
        <dbReference type="ARBA" id="ARBA00023315"/>
    </source>
</evidence>
<evidence type="ECO:0000313" key="5">
    <source>
        <dbReference type="Proteomes" id="UP000062833"/>
    </source>
</evidence>
<dbReference type="Pfam" id="PF00583">
    <property type="entry name" value="Acetyltransf_1"/>
    <property type="match status" value="1"/>
</dbReference>
<gene>
    <name evidence="4" type="ORF">AOC05_12890</name>
</gene>
<dbReference type="EMBL" id="CP012677">
    <property type="protein sequence ID" value="ALE92992.1"/>
    <property type="molecule type" value="Genomic_DNA"/>
</dbReference>
<dbReference type="PROSITE" id="PS51186">
    <property type="entry name" value="GNAT"/>
    <property type="match status" value="1"/>
</dbReference>
<dbReference type="CDD" id="cd04301">
    <property type="entry name" value="NAT_SF"/>
    <property type="match status" value="1"/>
</dbReference>
<dbReference type="PATRIC" id="fig|656366.3.peg.2784"/>
<dbReference type="InterPro" id="IPR000182">
    <property type="entry name" value="GNAT_dom"/>
</dbReference>
<evidence type="ECO:0000256" key="1">
    <source>
        <dbReference type="ARBA" id="ARBA00022679"/>
    </source>
</evidence>
<dbReference type="RefSeq" id="WP_062007574.1">
    <property type="nucleotide sequence ID" value="NZ_CP012677.1"/>
</dbReference>
<dbReference type="PANTHER" id="PTHR43877">
    <property type="entry name" value="AMINOALKYLPHOSPHONATE N-ACETYLTRANSFERASE-RELATED-RELATED"/>
    <property type="match status" value="1"/>
</dbReference>
<keyword evidence="2" id="KW-0012">Acyltransferase</keyword>
<dbReference type="AlphaFoldDB" id="A0A0M4QGX7"/>
<reference evidence="5" key="1">
    <citation type="submission" date="2015-09" db="EMBL/GenBank/DDBJ databases">
        <title>Complete genome of Arthrobacter alpinus strain R3.8.</title>
        <authorList>
            <person name="See-Too W.S."/>
            <person name="Chan K.G."/>
        </authorList>
    </citation>
    <scope>NUCLEOTIDE SEQUENCE [LARGE SCALE GENOMIC DNA]</scope>
    <source>
        <strain evidence="5">R3.8</strain>
    </source>
</reference>
<dbReference type="InterPro" id="IPR016181">
    <property type="entry name" value="Acyl_CoA_acyltransferase"/>
</dbReference>
<protein>
    <recommendedName>
        <fullName evidence="3">N-acetyltransferase domain-containing protein</fullName>
    </recommendedName>
</protein>